<evidence type="ECO:0000313" key="4">
    <source>
        <dbReference type="EMBL" id="MBM6733756.1"/>
    </source>
</evidence>
<dbReference type="OrthoDB" id="1190494at2"/>
<dbReference type="GO" id="GO:0000287">
    <property type="term" value="F:magnesium ion binding"/>
    <property type="evidence" value="ECO:0007669"/>
    <property type="project" value="InterPro"/>
</dbReference>
<dbReference type="RefSeq" id="WP_022019773.1">
    <property type="nucleotide sequence ID" value="NZ_CAWVFH010000004.1"/>
</dbReference>
<dbReference type="InterPro" id="IPR008278">
    <property type="entry name" value="4-PPantetheinyl_Trfase_dom"/>
</dbReference>
<protein>
    <submittedName>
        <fullName evidence="3">4'-phosphopantetheinyl transferase superfamily protein</fullName>
    </submittedName>
</protein>
<gene>
    <name evidence="4" type="ORF">H7U35_00740</name>
    <name evidence="3" type="ORF">K8W02_11600</name>
</gene>
<name>A0A921I037_9BACT</name>
<accession>A0A921I037</accession>
<dbReference type="EMBL" id="JACLYZ010000001">
    <property type="protein sequence ID" value="MBM6733756.1"/>
    <property type="molecule type" value="Genomic_DNA"/>
</dbReference>
<reference evidence="3" key="2">
    <citation type="journal article" date="2021" name="PeerJ">
        <title>Extensive microbial diversity within the chicken gut microbiome revealed by metagenomics and culture.</title>
        <authorList>
            <person name="Gilroy R."/>
            <person name="Ravi A."/>
            <person name="Getino M."/>
            <person name="Pursley I."/>
            <person name="Horton D.L."/>
            <person name="Alikhan N.F."/>
            <person name="Baker D."/>
            <person name="Gharbi K."/>
            <person name="Hall N."/>
            <person name="Watson M."/>
            <person name="Adriaenssens E.M."/>
            <person name="Foster-Nyarko E."/>
            <person name="Jarju S."/>
            <person name="Secka A."/>
            <person name="Antonio M."/>
            <person name="Oren A."/>
            <person name="Chaudhuri R.R."/>
            <person name="La Ragione R."/>
            <person name="Hildebrand F."/>
            <person name="Pallen M.J."/>
        </authorList>
    </citation>
    <scope>NUCLEOTIDE SEQUENCE</scope>
    <source>
        <strain evidence="3">CHK55-1828</strain>
    </source>
</reference>
<evidence type="ECO:0000259" key="2">
    <source>
        <dbReference type="Pfam" id="PF01648"/>
    </source>
</evidence>
<dbReference type="EMBL" id="DYVX01000094">
    <property type="protein sequence ID" value="HJF93006.1"/>
    <property type="molecule type" value="Genomic_DNA"/>
</dbReference>
<reference evidence="4" key="1">
    <citation type="submission" date="2020-08" db="EMBL/GenBank/DDBJ databases">
        <authorList>
            <person name="Cejkova D."/>
            <person name="Kubasova T."/>
            <person name="Jahodarova E."/>
            <person name="Rychlik I."/>
        </authorList>
    </citation>
    <scope>NUCLEOTIDE SEQUENCE</scope>
    <source>
        <strain evidence="4">An772</strain>
    </source>
</reference>
<reference evidence="4 6" key="3">
    <citation type="journal article" date="2021" name="Sci. Rep.">
        <title>The distribution of antibiotic resistance genes in chicken gut microbiota commensals.</title>
        <authorList>
            <person name="Juricova H."/>
            <person name="Matiasovicova J."/>
            <person name="Kubasova T."/>
            <person name="Cejkova D."/>
            <person name="Rychlik I."/>
        </authorList>
    </citation>
    <scope>NUCLEOTIDE SEQUENCE [LARGE SCALE GENOMIC DNA]</scope>
    <source>
        <strain evidence="4 6">An772</strain>
    </source>
</reference>
<keyword evidence="6" id="KW-1185">Reference proteome</keyword>
<dbReference type="Proteomes" id="UP000766986">
    <property type="component" value="Unassembled WGS sequence"/>
</dbReference>
<comment type="caution">
    <text evidence="3">The sequence shown here is derived from an EMBL/GenBank/DDBJ whole genome shotgun (WGS) entry which is preliminary data.</text>
</comment>
<dbReference type="Proteomes" id="UP000717835">
    <property type="component" value="Unassembled WGS sequence"/>
</dbReference>
<keyword evidence="1 3" id="KW-0808">Transferase</keyword>
<reference evidence="3" key="4">
    <citation type="submission" date="2021-09" db="EMBL/GenBank/DDBJ databases">
        <authorList>
            <person name="Gilroy R."/>
        </authorList>
    </citation>
    <scope>NUCLEOTIDE SEQUENCE</scope>
    <source>
        <strain evidence="3">CHK55-1828</strain>
    </source>
</reference>
<evidence type="ECO:0000313" key="6">
    <source>
        <dbReference type="Proteomes" id="UP000766986"/>
    </source>
</evidence>
<dbReference type="InterPro" id="IPR037143">
    <property type="entry name" value="4-PPantetheinyl_Trfase_dom_sf"/>
</dbReference>
<dbReference type="SUPFAM" id="SSF56214">
    <property type="entry name" value="4'-phosphopantetheinyl transferase"/>
    <property type="match status" value="2"/>
</dbReference>
<evidence type="ECO:0000313" key="3">
    <source>
        <dbReference type="EMBL" id="HJF93006.1"/>
    </source>
</evidence>
<proteinExistence type="predicted"/>
<evidence type="ECO:0000256" key="1">
    <source>
        <dbReference type="ARBA" id="ARBA00022679"/>
    </source>
</evidence>
<dbReference type="GO" id="GO:0008897">
    <property type="term" value="F:holo-[acyl-carrier-protein] synthase activity"/>
    <property type="evidence" value="ECO:0007669"/>
    <property type="project" value="InterPro"/>
</dbReference>
<dbReference type="Gene3D" id="3.90.470.20">
    <property type="entry name" value="4'-phosphopantetheinyl transferase domain"/>
    <property type="match status" value="1"/>
</dbReference>
<sequence length="212" mass="24761">MSLFLKHKGEDCCWGVWKMDETEEELLSMLPRREVYARYVSRFAAPHRRLEWLAVRALLFTLLGEEREIAYRPSGKPYLADGSYALSISHTKGYAAVVLGAPDSEVGIDIEQYGERVCKVAHKFMRPDEQALAYEGNEAWSLLLHWSAKETMFKCLNASEVDFKEHLQIFPFIPRREGTFDAREYRTDHRQMFHISYQITSDFVLTWSVVRQ</sequence>
<organism evidence="3 5">
    <name type="scientific">Mediterranea massiliensis</name>
    <dbReference type="NCBI Taxonomy" id="1841865"/>
    <lineage>
        <taxon>Bacteria</taxon>
        <taxon>Pseudomonadati</taxon>
        <taxon>Bacteroidota</taxon>
        <taxon>Bacteroidia</taxon>
        <taxon>Bacteroidales</taxon>
        <taxon>Bacteroidaceae</taxon>
        <taxon>Mediterranea</taxon>
    </lineage>
</organism>
<evidence type="ECO:0000313" key="5">
    <source>
        <dbReference type="Proteomes" id="UP000717835"/>
    </source>
</evidence>
<feature type="domain" description="4'-phosphopantetheinyl transferase" evidence="2">
    <location>
        <begin position="106"/>
        <end position="205"/>
    </location>
</feature>
<dbReference type="AlphaFoldDB" id="A0A921I037"/>
<dbReference type="Pfam" id="PF01648">
    <property type="entry name" value="ACPS"/>
    <property type="match status" value="1"/>
</dbReference>